<reference evidence="3" key="1">
    <citation type="submission" date="2021-07" db="EMBL/GenBank/DDBJ databases">
        <title>Elsinoe batatas strain:CRI-CJ2 Genome sequencing and assembly.</title>
        <authorList>
            <person name="Huang L."/>
        </authorList>
    </citation>
    <scope>NUCLEOTIDE SEQUENCE</scope>
    <source>
        <strain evidence="3">CRI-CJ2</strain>
    </source>
</reference>
<dbReference type="GO" id="GO:0000815">
    <property type="term" value="C:ESCRT III complex"/>
    <property type="evidence" value="ECO:0007669"/>
    <property type="project" value="TreeGrafter"/>
</dbReference>
<feature type="region of interest" description="Disordered" evidence="2">
    <location>
        <begin position="407"/>
        <end position="475"/>
    </location>
</feature>
<dbReference type="EMBL" id="JAESVG020000004">
    <property type="protein sequence ID" value="KAG8628243.1"/>
    <property type="molecule type" value="Genomic_DNA"/>
</dbReference>
<feature type="coiled-coil region" evidence="1">
    <location>
        <begin position="259"/>
        <end position="293"/>
    </location>
</feature>
<dbReference type="Proteomes" id="UP000809789">
    <property type="component" value="Unassembled WGS sequence"/>
</dbReference>
<sequence>MTTPTPPFLLFLQTHLPAFRSPPRLSSLYSSFTPLRTLNPDGYTANTTTWLSALTLLSRHNLLPSSPSGPSSLLLSSSPTLASALATPQYGQPLSLQAVIHDAVQKGELIPLEEWERRERSIYSPQGWGQVQVPSAMQVVRWGLRQLGIIGDGEGDALVAGEFVVRDTVERVGGEIEGVLQDLAKGGVTERVMPRREFEGRYKGVLKEKGMGAEMSGRDMAVLLKYLERDKGVLTFSEGCVKVNGSKGREEVTREDEGIANMKGLIEDLGKQVEDLTERVEKLNMEARAAVKEGQNIKAKRVLRGKKAAEGMLEERGRMLETLETTWRSIEVAGDNVAIVQAMKEGRDILRSLNDKVGGTEAVEDVMQGLREQMDVTEDVTSVINEGAASNIDEGEVDDELEALEREEREKNEAKERAQREVIEAERRAQTEAKDQAEQEALRKRLEGIDVPMSDPHGEKEDEEDHFEEANEMAQ</sequence>
<evidence type="ECO:0000313" key="4">
    <source>
        <dbReference type="Proteomes" id="UP000809789"/>
    </source>
</evidence>
<protein>
    <recommendedName>
        <fullName evidence="5">Snf7 family protein</fullName>
    </recommendedName>
</protein>
<proteinExistence type="predicted"/>
<keyword evidence="4" id="KW-1185">Reference proteome</keyword>
<dbReference type="Gene3D" id="6.10.140.1230">
    <property type="match status" value="1"/>
</dbReference>
<dbReference type="PANTHER" id="PTHR22761">
    <property type="entry name" value="CHARGED MULTIVESICULAR BODY PROTEIN"/>
    <property type="match status" value="1"/>
</dbReference>
<evidence type="ECO:0008006" key="5">
    <source>
        <dbReference type="Google" id="ProtNLM"/>
    </source>
</evidence>
<name>A0A8K0PI94_9PEZI</name>
<evidence type="ECO:0000256" key="1">
    <source>
        <dbReference type="SAM" id="Coils"/>
    </source>
</evidence>
<keyword evidence="1" id="KW-0175">Coiled coil</keyword>
<dbReference type="GO" id="GO:0032511">
    <property type="term" value="P:late endosome to vacuole transport via multivesicular body sorting pathway"/>
    <property type="evidence" value="ECO:0007669"/>
    <property type="project" value="TreeGrafter"/>
</dbReference>
<dbReference type="OrthoDB" id="10250120at2759"/>
<organism evidence="3 4">
    <name type="scientific">Elsinoe batatas</name>
    <dbReference type="NCBI Taxonomy" id="2601811"/>
    <lineage>
        <taxon>Eukaryota</taxon>
        <taxon>Fungi</taxon>
        <taxon>Dikarya</taxon>
        <taxon>Ascomycota</taxon>
        <taxon>Pezizomycotina</taxon>
        <taxon>Dothideomycetes</taxon>
        <taxon>Dothideomycetidae</taxon>
        <taxon>Myriangiales</taxon>
        <taxon>Elsinoaceae</taxon>
        <taxon>Elsinoe</taxon>
    </lineage>
</organism>
<feature type="compositionally biased region" description="Acidic residues" evidence="2">
    <location>
        <begin position="461"/>
        <end position="475"/>
    </location>
</feature>
<dbReference type="PANTHER" id="PTHR22761:SF18">
    <property type="entry name" value="SORTING PROTEIN SNF7 FAMILY PROTEIN, PUTATIVE (AFU_ORTHOLOGUE AFUA_2G16692)-RELATED"/>
    <property type="match status" value="1"/>
</dbReference>
<accession>A0A8K0PI94</accession>
<feature type="compositionally biased region" description="Basic and acidic residues" evidence="2">
    <location>
        <begin position="407"/>
        <end position="448"/>
    </location>
</feature>
<dbReference type="InterPro" id="IPR005024">
    <property type="entry name" value="Snf7_fam"/>
</dbReference>
<evidence type="ECO:0000256" key="2">
    <source>
        <dbReference type="SAM" id="MobiDB-lite"/>
    </source>
</evidence>
<dbReference type="Pfam" id="PF03357">
    <property type="entry name" value="Snf7"/>
    <property type="match status" value="1"/>
</dbReference>
<dbReference type="GO" id="GO:0006900">
    <property type="term" value="P:vesicle budding from membrane"/>
    <property type="evidence" value="ECO:0007669"/>
    <property type="project" value="TreeGrafter"/>
</dbReference>
<evidence type="ECO:0000313" key="3">
    <source>
        <dbReference type="EMBL" id="KAG8628243.1"/>
    </source>
</evidence>
<dbReference type="GO" id="GO:0005771">
    <property type="term" value="C:multivesicular body"/>
    <property type="evidence" value="ECO:0007669"/>
    <property type="project" value="TreeGrafter"/>
</dbReference>
<gene>
    <name evidence="3" type="ORF">KVT40_004116</name>
</gene>
<comment type="caution">
    <text evidence="3">The sequence shown here is derived from an EMBL/GenBank/DDBJ whole genome shotgun (WGS) entry which is preliminary data.</text>
</comment>
<dbReference type="AlphaFoldDB" id="A0A8K0PI94"/>
<dbReference type="GO" id="GO:0009898">
    <property type="term" value="C:cytoplasmic side of plasma membrane"/>
    <property type="evidence" value="ECO:0007669"/>
    <property type="project" value="TreeGrafter"/>
</dbReference>